<feature type="transmembrane region" description="Helical" evidence="7">
    <location>
        <begin position="54"/>
        <end position="77"/>
    </location>
</feature>
<dbReference type="PANTHER" id="PTHR43266">
    <property type="entry name" value="MACROLIDE-EFFLUX PROTEIN"/>
    <property type="match status" value="1"/>
</dbReference>
<evidence type="ECO:0000256" key="5">
    <source>
        <dbReference type="ARBA" id="ARBA00022989"/>
    </source>
</evidence>
<dbReference type="RefSeq" id="WP_160803170.1">
    <property type="nucleotide sequence ID" value="NZ_WUUL01000019.1"/>
</dbReference>
<sequence length="412" mass="46088">MENQRLIGLKLSALFHNRVVWVIVAATLFGQAGIWIRFYAVMMFIMAKTHNDPVAISMLTVAEFAPVVLFSFIGGTFADRLPPKRKMILCDLLNAVFVFTVLILVIFFSWKAVYLLPLAYAALMQFSQPAGLKLFKKNLRDNQMQAGISIYQTVFSVFILVGPILGTFVFQNYGVNIAIALMGTMYIISAVIQILLPADQETEEKIEKPPILLEMKHGFHYVLSKKMLKKLSGCFVVTYLAFGLVQPLNVFLVSERLKLGTEYLQWLLTANGAGTILSGLLIMILAKKVTPQQFIFVGIIVNAIGWSTAVLSTQLWLTLLAQFVCGLMMPSIQIGLNTLILQKTQTNYFGRVTGILVPMYTASLVIASFIAGWLKEQLSLFGIYGITIFLFVFALFFVVPLLRSLVENRQLH</sequence>
<dbReference type="InterPro" id="IPR011701">
    <property type="entry name" value="MFS"/>
</dbReference>
<evidence type="ECO:0000313" key="10">
    <source>
        <dbReference type="Proteomes" id="UP000430692"/>
    </source>
</evidence>
<reference evidence="9 10" key="1">
    <citation type="submission" date="2019-12" db="EMBL/GenBank/DDBJ databases">
        <title>Whole-genome analyses of novel actinobacteria.</title>
        <authorList>
            <person name="Sahin N."/>
            <person name="Saygin H."/>
        </authorList>
    </citation>
    <scope>NUCLEOTIDE SEQUENCE [LARGE SCALE GENOMIC DNA]</scope>
    <source>
        <strain evidence="9 10">KC615</strain>
    </source>
</reference>
<evidence type="ECO:0000256" key="7">
    <source>
        <dbReference type="SAM" id="Phobius"/>
    </source>
</evidence>
<organism evidence="9 10">
    <name type="scientific">Shimazuella alba</name>
    <dbReference type="NCBI Taxonomy" id="2690964"/>
    <lineage>
        <taxon>Bacteria</taxon>
        <taxon>Bacillati</taxon>
        <taxon>Bacillota</taxon>
        <taxon>Bacilli</taxon>
        <taxon>Bacillales</taxon>
        <taxon>Thermoactinomycetaceae</taxon>
        <taxon>Shimazuella</taxon>
    </lineage>
</organism>
<dbReference type="Pfam" id="PF07690">
    <property type="entry name" value="MFS_1"/>
    <property type="match status" value="2"/>
</dbReference>
<evidence type="ECO:0000256" key="3">
    <source>
        <dbReference type="ARBA" id="ARBA00022475"/>
    </source>
</evidence>
<dbReference type="EMBL" id="WUUL01000019">
    <property type="protein sequence ID" value="MXQ55821.1"/>
    <property type="molecule type" value="Genomic_DNA"/>
</dbReference>
<dbReference type="GO" id="GO:0022857">
    <property type="term" value="F:transmembrane transporter activity"/>
    <property type="evidence" value="ECO:0007669"/>
    <property type="project" value="InterPro"/>
</dbReference>
<keyword evidence="2" id="KW-0813">Transport</keyword>
<feature type="transmembrane region" description="Helical" evidence="7">
    <location>
        <begin position="352"/>
        <end position="374"/>
    </location>
</feature>
<feature type="transmembrane region" description="Helical" evidence="7">
    <location>
        <begin position="20"/>
        <end position="42"/>
    </location>
</feature>
<comment type="subcellular location">
    <subcellularLocation>
        <location evidence="1">Cell membrane</location>
        <topology evidence="1">Multi-pass membrane protein</topology>
    </subcellularLocation>
</comment>
<dbReference type="CDD" id="cd06173">
    <property type="entry name" value="MFS_MefA_like"/>
    <property type="match status" value="1"/>
</dbReference>
<dbReference type="PANTHER" id="PTHR43266:SF8">
    <property type="entry name" value="MACROLIDE-EFFLUX PROTEIN"/>
    <property type="match status" value="1"/>
</dbReference>
<feature type="transmembrane region" description="Helical" evidence="7">
    <location>
        <begin position="147"/>
        <end position="169"/>
    </location>
</feature>
<comment type="caution">
    <text evidence="9">The sequence shown here is derived from an EMBL/GenBank/DDBJ whole genome shotgun (WGS) entry which is preliminary data.</text>
</comment>
<protein>
    <submittedName>
        <fullName evidence="9">MFS transporter</fullName>
    </submittedName>
</protein>
<dbReference type="InterPro" id="IPR020846">
    <property type="entry name" value="MFS_dom"/>
</dbReference>
<feature type="transmembrane region" description="Helical" evidence="7">
    <location>
        <begin position="380"/>
        <end position="402"/>
    </location>
</feature>
<dbReference type="GO" id="GO:0005886">
    <property type="term" value="C:plasma membrane"/>
    <property type="evidence" value="ECO:0007669"/>
    <property type="project" value="UniProtKB-SubCell"/>
</dbReference>
<keyword evidence="10" id="KW-1185">Reference proteome</keyword>
<dbReference type="SUPFAM" id="SSF103473">
    <property type="entry name" value="MFS general substrate transporter"/>
    <property type="match status" value="1"/>
</dbReference>
<keyword evidence="6 7" id="KW-0472">Membrane</keyword>
<dbReference type="InterPro" id="IPR036259">
    <property type="entry name" value="MFS_trans_sf"/>
</dbReference>
<gene>
    <name evidence="9" type="ORF">GSM42_19250</name>
</gene>
<keyword evidence="5 7" id="KW-1133">Transmembrane helix</keyword>
<feature type="transmembrane region" description="Helical" evidence="7">
    <location>
        <begin position="293"/>
        <end position="313"/>
    </location>
</feature>
<evidence type="ECO:0000259" key="8">
    <source>
        <dbReference type="PROSITE" id="PS50850"/>
    </source>
</evidence>
<evidence type="ECO:0000256" key="2">
    <source>
        <dbReference type="ARBA" id="ARBA00022448"/>
    </source>
</evidence>
<feature type="transmembrane region" description="Helical" evidence="7">
    <location>
        <begin position="89"/>
        <end position="108"/>
    </location>
</feature>
<evidence type="ECO:0000256" key="6">
    <source>
        <dbReference type="ARBA" id="ARBA00023136"/>
    </source>
</evidence>
<feature type="transmembrane region" description="Helical" evidence="7">
    <location>
        <begin position="319"/>
        <end position="340"/>
    </location>
</feature>
<feature type="domain" description="Major facilitator superfamily (MFS) profile" evidence="8">
    <location>
        <begin position="19"/>
        <end position="403"/>
    </location>
</feature>
<feature type="transmembrane region" description="Helical" evidence="7">
    <location>
        <begin position="114"/>
        <end position="135"/>
    </location>
</feature>
<evidence type="ECO:0000256" key="4">
    <source>
        <dbReference type="ARBA" id="ARBA00022692"/>
    </source>
</evidence>
<dbReference type="Proteomes" id="UP000430692">
    <property type="component" value="Unassembled WGS sequence"/>
</dbReference>
<feature type="transmembrane region" description="Helical" evidence="7">
    <location>
        <begin position="263"/>
        <end position="286"/>
    </location>
</feature>
<proteinExistence type="predicted"/>
<evidence type="ECO:0000313" key="9">
    <source>
        <dbReference type="EMBL" id="MXQ55821.1"/>
    </source>
</evidence>
<evidence type="ECO:0000256" key="1">
    <source>
        <dbReference type="ARBA" id="ARBA00004651"/>
    </source>
</evidence>
<feature type="transmembrane region" description="Helical" evidence="7">
    <location>
        <begin position="175"/>
        <end position="196"/>
    </location>
</feature>
<keyword evidence="3" id="KW-1003">Cell membrane</keyword>
<dbReference type="Gene3D" id="1.20.1250.20">
    <property type="entry name" value="MFS general substrate transporter like domains"/>
    <property type="match status" value="2"/>
</dbReference>
<accession>A0A6I4VYH9</accession>
<feature type="transmembrane region" description="Helical" evidence="7">
    <location>
        <begin position="231"/>
        <end position="251"/>
    </location>
</feature>
<dbReference type="PROSITE" id="PS50850">
    <property type="entry name" value="MFS"/>
    <property type="match status" value="1"/>
</dbReference>
<dbReference type="AlphaFoldDB" id="A0A6I4VYH9"/>
<name>A0A6I4VYH9_9BACL</name>
<keyword evidence="4 7" id="KW-0812">Transmembrane</keyword>